<dbReference type="Proteomes" id="UP000886523">
    <property type="component" value="Unassembled WGS sequence"/>
</dbReference>
<accession>A0A9P6AT14</accession>
<keyword evidence="3" id="KW-1185">Reference proteome</keyword>
<dbReference type="AlphaFoldDB" id="A0A9P6AT14"/>
<gene>
    <name evidence="2" type="ORF">BS47DRAFT_1346777</name>
</gene>
<dbReference type="EMBL" id="MU129000">
    <property type="protein sequence ID" value="KAF9511445.1"/>
    <property type="molecule type" value="Genomic_DNA"/>
</dbReference>
<evidence type="ECO:0000313" key="3">
    <source>
        <dbReference type="Proteomes" id="UP000886523"/>
    </source>
</evidence>
<protein>
    <submittedName>
        <fullName evidence="2">Uncharacterized protein</fullName>
    </submittedName>
</protein>
<evidence type="ECO:0000313" key="2">
    <source>
        <dbReference type="EMBL" id="KAF9511445.1"/>
    </source>
</evidence>
<organism evidence="2 3">
    <name type="scientific">Hydnum rufescens UP504</name>
    <dbReference type="NCBI Taxonomy" id="1448309"/>
    <lineage>
        <taxon>Eukaryota</taxon>
        <taxon>Fungi</taxon>
        <taxon>Dikarya</taxon>
        <taxon>Basidiomycota</taxon>
        <taxon>Agaricomycotina</taxon>
        <taxon>Agaricomycetes</taxon>
        <taxon>Cantharellales</taxon>
        <taxon>Hydnaceae</taxon>
        <taxon>Hydnum</taxon>
    </lineage>
</organism>
<keyword evidence="1" id="KW-0472">Membrane</keyword>
<sequence length="87" mass="9817">MHAKKTLQPAAWPNSVQNLPPFASSLIFLFLFLGVSLSLPRRECFSSEHLFKCSDAIVKASIEGELTKMALAKQPKIPREVYLDHLY</sequence>
<keyword evidence="1" id="KW-1133">Transmembrane helix</keyword>
<reference evidence="2" key="1">
    <citation type="journal article" date="2020" name="Nat. Commun.">
        <title>Large-scale genome sequencing of mycorrhizal fungi provides insights into the early evolution of symbiotic traits.</title>
        <authorList>
            <person name="Miyauchi S."/>
            <person name="Kiss E."/>
            <person name="Kuo A."/>
            <person name="Drula E."/>
            <person name="Kohler A."/>
            <person name="Sanchez-Garcia M."/>
            <person name="Morin E."/>
            <person name="Andreopoulos B."/>
            <person name="Barry K.W."/>
            <person name="Bonito G."/>
            <person name="Buee M."/>
            <person name="Carver A."/>
            <person name="Chen C."/>
            <person name="Cichocki N."/>
            <person name="Clum A."/>
            <person name="Culley D."/>
            <person name="Crous P.W."/>
            <person name="Fauchery L."/>
            <person name="Girlanda M."/>
            <person name="Hayes R.D."/>
            <person name="Keri Z."/>
            <person name="LaButti K."/>
            <person name="Lipzen A."/>
            <person name="Lombard V."/>
            <person name="Magnuson J."/>
            <person name="Maillard F."/>
            <person name="Murat C."/>
            <person name="Nolan M."/>
            <person name="Ohm R.A."/>
            <person name="Pangilinan J."/>
            <person name="Pereira M.F."/>
            <person name="Perotto S."/>
            <person name="Peter M."/>
            <person name="Pfister S."/>
            <person name="Riley R."/>
            <person name="Sitrit Y."/>
            <person name="Stielow J.B."/>
            <person name="Szollosi G."/>
            <person name="Zifcakova L."/>
            <person name="Stursova M."/>
            <person name="Spatafora J.W."/>
            <person name="Tedersoo L."/>
            <person name="Vaario L.M."/>
            <person name="Yamada A."/>
            <person name="Yan M."/>
            <person name="Wang P."/>
            <person name="Xu J."/>
            <person name="Bruns T."/>
            <person name="Baldrian P."/>
            <person name="Vilgalys R."/>
            <person name="Dunand C."/>
            <person name="Henrissat B."/>
            <person name="Grigoriev I.V."/>
            <person name="Hibbett D."/>
            <person name="Nagy L.G."/>
            <person name="Martin F.M."/>
        </authorList>
    </citation>
    <scope>NUCLEOTIDE SEQUENCE</scope>
    <source>
        <strain evidence="2">UP504</strain>
    </source>
</reference>
<keyword evidence="1" id="KW-0812">Transmembrane</keyword>
<feature type="transmembrane region" description="Helical" evidence="1">
    <location>
        <begin position="20"/>
        <end position="39"/>
    </location>
</feature>
<evidence type="ECO:0000256" key="1">
    <source>
        <dbReference type="SAM" id="Phobius"/>
    </source>
</evidence>
<name>A0A9P6AT14_9AGAM</name>
<proteinExistence type="predicted"/>
<comment type="caution">
    <text evidence="2">The sequence shown here is derived from an EMBL/GenBank/DDBJ whole genome shotgun (WGS) entry which is preliminary data.</text>
</comment>